<accession>A0AAN5MFE0</accession>
<dbReference type="EMBL" id="DACSWI010000004">
    <property type="protein sequence ID" value="HAT3809016.1"/>
    <property type="molecule type" value="Genomic_DNA"/>
</dbReference>
<dbReference type="Pfam" id="PF08843">
    <property type="entry name" value="AbiEii"/>
    <property type="match status" value="1"/>
</dbReference>
<gene>
    <name evidence="1" type="ORF">I8608_001869</name>
</gene>
<dbReference type="GO" id="GO:0016740">
    <property type="term" value="F:transferase activity"/>
    <property type="evidence" value="ECO:0007669"/>
    <property type="project" value="UniProtKB-KW"/>
</dbReference>
<dbReference type="AlphaFoldDB" id="A0AAN5MFE0"/>
<protein>
    <submittedName>
        <fullName evidence="1">Nucleotidyl transferase AbiEii/AbiGii toxin family protein</fullName>
    </submittedName>
</protein>
<dbReference type="InterPro" id="IPR014942">
    <property type="entry name" value="AbiEii"/>
</dbReference>
<comment type="caution">
    <text evidence="1">The sequence shown here is derived from an EMBL/GenBank/DDBJ whole genome shotgun (WGS) entry which is preliminary data.</text>
</comment>
<proteinExistence type="predicted"/>
<organism evidence="1 2">
    <name type="scientific">Morganella morganii</name>
    <name type="common">Proteus morganii</name>
    <dbReference type="NCBI Taxonomy" id="582"/>
    <lineage>
        <taxon>Bacteria</taxon>
        <taxon>Pseudomonadati</taxon>
        <taxon>Pseudomonadota</taxon>
        <taxon>Gammaproteobacteria</taxon>
        <taxon>Enterobacterales</taxon>
        <taxon>Morganellaceae</taxon>
        <taxon>Morganella</taxon>
    </lineage>
</organism>
<keyword evidence="1" id="KW-0808">Transferase</keyword>
<evidence type="ECO:0000313" key="1">
    <source>
        <dbReference type="EMBL" id="HAT3809016.1"/>
    </source>
</evidence>
<reference evidence="1" key="1">
    <citation type="journal article" date="2018" name="Genome Biol.">
        <title>SKESA: strategic k-mer extension for scrupulous assemblies.</title>
        <authorList>
            <person name="Souvorov A."/>
            <person name="Agarwala R."/>
            <person name="Lipman D.J."/>
        </authorList>
    </citation>
    <scope>NUCLEOTIDE SEQUENCE</scope>
    <source>
        <strain evidence="1">Morganella morganii ARLG-3209</strain>
    </source>
</reference>
<dbReference type="Proteomes" id="UP000865968">
    <property type="component" value="Unassembled WGS sequence"/>
</dbReference>
<name>A0AAN5MFE0_MORMO</name>
<sequence length="309" mass="35302">MSDFVNFNELVDSIVTEKDYVANRPVVEKELLHYDILYALSAAGLLKNITFQGGTSLRLCYGSSRFSEDLDFAGGCDFCSAQVIEIKACIEKYVGGRYGLEVVVKEPKELRKEPDYADVKVDKWQISVTTNPGKSDLPKQRIKVEIVNIPAYTNTPRMLAKNYEQLPSGYSDLIIRVEELAEVMADKLVSFPATTSYIRYRDMWDLVWLHQQGAKPDAELVMKKITDYKINDKFAEWLQARIESLPSLVASEKFRGEMRRFLPVSVADRTLLQPDFLDFLQITLHELLITIQTDIYGSKDPKAVKKFDM</sequence>
<evidence type="ECO:0000313" key="2">
    <source>
        <dbReference type="Proteomes" id="UP000865968"/>
    </source>
</evidence>
<dbReference type="Gene3D" id="3.10.450.620">
    <property type="entry name" value="JHP933, nucleotidyltransferase-like core domain"/>
    <property type="match status" value="1"/>
</dbReference>
<reference evidence="1" key="2">
    <citation type="submission" date="2020-10" db="EMBL/GenBank/DDBJ databases">
        <authorList>
            <consortium name="NCBI Pathogen Detection Project"/>
        </authorList>
    </citation>
    <scope>NUCLEOTIDE SEQUENCE</scope>
    <source>
        <strain evidence="1">Morganella morganii ARLG-3209</strain>
    </source>
</reference>